<comment type="similarity">
    <text evidence="1">Belongs to the myoviridae tail sheath protein family.</text>
</comment>
<dbReference type="InterPro" id="IPR035089">
    <property type="entry name" value="Phage_sheath_subtilisin"/>
</dbReference>
<dbReference type="RefSeq" id="WP_099518917.1">
    <property type="nucleotide sequence ID" value="NZ_CP016808.1"/>
</dbReference>
<feature type="domain" description="Tail sheath protein C-terminal" evidence="3">
    <location>
        <begin position="254"/>
        <end position="347"/>
    </location>
</feature>
<sequence length="347" mass="36522">MAGGTWIPTSLPTRPGVYINFVQAAVAAITGGERGVVALSLSTYAGTAVEERYYEVETVADAEALFGVDNIGPITLAFQGGAASVLVYTLPDEAVTADYTAMRAGFDTQFFNVFVAHEYDVTEQAALKTWTIANRADGKQYALVIGGDATTDADPALGNARSLLNEDDYIVNVINGAVIGDTSYSSSEYAPFIAGLIAGTAINASITYATTTANDVTKRLSNAQTNAALAAGSLVLTNDGKRVKIEQGITTSGAKIRSIRARQAVIDDIQTTANESYIGKLPNDDDGRAALIASVTKYLETLADNGVLSDPVVALDPNNPSTGDKVFLAISYVEIDSMERIFMTINV</sequence>
<evidence type="ECO:0000313" key="4">
    <source>
        <dbReference type="EMBL" id="ANY67736.1"/>
    </source>
</evidence>
<dbReference type="Gene3D" id="3.40.50.11790">
    <property type="match status" value="1"/>
</dbReference>
<dbReference type="Gene3D" id="3.30.1370.220">
    <property type="match status" value="1"/>
</dbReference>
<dbReference type="Pfam" id="PF17482">
    <property type="entry name" value="Phage_sheath_1C"/>
    <property type="match status" value="1"/>
</dbReference>
<dbReference type="Gene3D" id="3.30.360.90">
    <property type="match status" value="1"/>
</dbReference>
<feature type="domain" description="Tail sheath protein subtilisin-like" evidence="2">
    <location>
        <begin position="94"/>
        <end position="251"/>
    </location>
</feature>
<proteinExistence type="inferred from homology"/>
<evidence type="ECO:0000256" key="1">
    <source>
        <dbReference type="ARBA" id="ARBA00008005"/>
    </source>
</evidence>
<evidence type="ECO:0000259" key="3">
    <source>
        <dbReference type="Pfam" id="PF17482"/>
    </source>
</evidence>
<dbReference type="InterPro" id="IPR020287">
    <property type="entry name" value="Tail_sheath_C"/>
</dbReference>
<protein>
    <submittedName>
        <fullName evidence="4">Phage tail sheath protein</fullName>
    </submittedName>
</protein>
<dbReference type="Pfam" id="PF04984">
    <property type="entry name" value="Phage_sheath_1"/>
    <property type="match status" value="1"/>
</dbReference>
<organism evidence="4">
    <name type="scientific">Paenibacillus sp. BIHB 4019</name>
    <dbReference type="NCBI Taxonomy" id="1870819"/>
    <lineage>
        <taxon>Bacteria</taxon>
        <taxon>Bacillati</taxon>
        <taxon>Bacillota</taxon>
        <taxon>Bacilli</taxon>
        <taxon>Bacillales</taxon>
        <taxon>Paenibacillaceae</taxon>
        <taxon>Paenibacillus</taxon>
    </lineage>
</organism>
<name>A0A1B2DJ60_9BACL</name>
<dbReference type="EMBL" id="CP016808">
    <property type="protein sequence ID" value="ANY67736.1"/>
    <property type="molecule type" value="Genomic_DNA"/>
</dbReference>
<evidence type="ECO:0000259" key="2">
    <source>
        <dbReference type="Pfam" id="PF04984"/>
    </source>
</evidence>
<reference evidence="4" key="1">
    <citation type="submission" date="2016-08" db="EMBL/GenBank/DDBJ databases">
        <title>Complete Genome Seqeunce of Paenibacillus sp. BIHB 4019 from tea rhizoplane.</title>
        <authorList>
            <person name="Thakur R."/>
            <person name="Swarnkar M.K."/>
            <person name="Gulati A."/>
        </authorList>
    </citation>
    <scope>NUCLEOTIDE SEQUENCE [LARGE SCALE GENOMIC DNA]</scope>
    <source>
        <strain evidence="4">BIHB4019</strain>
    </source>
</reference>
<dbReference type="AlphaFoldDB" id="A0A1B2DJ60"/>
<gene>
    <name evidence="4" type="ORF">BBD42_15625</name>
</gene>
<accession>A0A1B2DJ60</accession>